<dbReference type="PANTHER" id="PTHR43702:SF3">
    <property type="entry name" value="PROTEIN TSGA"/>
    <property type="match status" value="1"/>
</dbReference>
<comment type="function">
    <text evidence="1">Intake of glucose and galactose.</text>
</comment>
<name>A0A177NMG2_9GAMM</name>
<dbReference type="NCBIfam" id="TIGR01272">
    <property type="entry name" value="gluP"/>
    <property type="match status" value="1"/>
</dbReference>
<dbReference type="GO" id="GO:0005886">
    <property type="term" value="C:plasma membrane"/>
    <property type="evidence" value="ECO:0007669"/>
    <property type="project" value="UniProtKB-SubCell"/>
</dbReference>
<feature type="transmembrane region" description="Helical" evidence="11">
    <location>
        <begin position="367"/>
        <end position="386"/>
    </location>
</feature>
<comment type="caution">
    <text evidence="12">The sequence shown here is derived from an EMBL/GenBank/DDBJ whole genome shotgun (WGS) entry which is preliminary data.</text>
</comment>
<dbReference type="PANTHER" id="PTHR43702">
    <property type="entry name" value="L-FUCOSE-PROTON SYMPORTER"/>
    <property type="match status" value="1"/>
</dbReference>
<evidence type="ECO:0000256" key="8">
    <source>
        <dbReference type="ARBA" id="ARBA00022692"/>
    </source>
</evidence>
<dbReference type="OrthoDB" id="9795150at2"/>
<dbReference type="GO" id="GO:0055056">
    <property type="term" value="F:D-glucose transmembrane transporter activity"/>
    <property type="evidence" value="ECO:0007669"/>
    <property type="project" value="InterPro"/>
</dbReference>
<keyword evidence="7" id="KW-0762">Sugar transport</keyword>
<keyword evidence="10 11" id="KW-0472">Membrane</keyword>
<feature type="transmembrane region" description="Helical" evidence="11">
    <location>
        <begin position="48"/>
        <end position="69"/>
    </location>
</feature>
<feature type="transmembrane region" description="Helical" evidence="11">
    <location>
        <begin position="241"/>
        <end position="263"/>
    </location>
</feature>
<reference evidence="12 13" key="1">
    <citation type="submission" date="2016-03" db="EMBL/GenBank/DDBJ databases">
        <authorList>
            <person name="Ploux O."/>
        </authorList>
    </citation>
    <scope>NUCLEOTIDE SEQUENCE [LARGE SCALE GENOMIC DNA]</scope>
    <source>
        <strain evidence="12 13">R-45370</strain>
    </source>
</reference>
<gene>
    <name evidence="12" type="ORF">A1359_05220</name>
</gene>
<keyword evidence="6" id="KW-0997">Cell inner membrane</keyword>
<proteinExistence type="inferred from homology"/>
<sequence length="420" mass="44626">MQNLQKSYIGPLTVLTSLFFIWGFITCLNDILIPHLKAVFTLNYTQAMLVQFCFFAAYFVVSVPSGYLVEKIGYKGGIVAGLSVAGCGCLLFYPAAGFHSYPLFLTAFFVLASGITLLQVAANPYVTALGAAETASSRLTLTQAFNALGTTLAPFFGALLILSTAVKTADEIKLLNSEELSLYQATQAATVQNPYLFLAAVLFLMAAVFAVLKLPKINSEVVSIESSPGNGGKSAWQYPHLVLGALAIFLYVGGEVAIGSFMVNFLGEPHIAALAEQDAGKYVSFYWGGAMIGRFVGAAVMQKLSPATVLTFNSLCAVLLVILAMSNNGELAMWSLLAVGLCNSIMFPTIFSLAISGLGMHTSQGSGILCAAIVGGAIVPVLQGAIADQLGIQQALFVPVLCYSYIAFYGWRFKRLAAHR</sequence>
<dbReference type="STRING" id="980561.A1359_05220"/>
<dbReference type="InterPro" id="IPR011701">
    <property type="entry name" value="MFS"/>
</dbReference>
<evidence type="ECO:0000256" key="10">
    <source>
        <dbReference type="ARBA" id="ARBA00023136"/>
    </source>
</evidence>
<dbReference type="AlphaFoldDB" id="A0A177NMG2"/>
<dbReference type="RefSeq" id="WP_066979476.1">
    <property type="nucleotide sequence ID" value="NZ_LUUI01000082.1"/>
</dbReference>
<dbReference type="Pfam" id="PF07690">
    <property type="entry name" value="MFS_1"/>
    <property type="match status" value="1"/>
</dbReference>
<evidence type="ECO:0000256" key="5">
    <source>
        <dbReference type="ARBA" id="ARBA00022475"/>
    </source>
</evidence>
<feature type="transmembrane region" description="Helical" evidence="11">
    <location>
        <begin position="392"/>
        <end position="411"/>
    </location>
</feature>
<feature type="transmembrane region" description="Helical" evidence="11">
    <location>
        <begin position="307"/>
        <end position="325"/>
    </location>
</feature>
<feature type="transmembrane region" description="Helical" evidence="11">
    <location>
        <begin position="195"/>
        <end position="212"/>
    </location>
</feature>
<feature type="transmembrane region" description="Helical" evidence="11">
    <location>
        <begin position="331"/>
        <end position="355"/>
    </location>
</feature>
<evidence type="ECO:0000256" key="4">
    <source>
        <dbReference type="ARBA" id="ARBA00022448"/>
    </source>
</evidence>
<evidence type="ECO:0000256" key="1">
    <source>
        <dbReference type="ARBA" id="ARBA00003321"/>
    </source>
</evidence>
<keyword evidence="5" id="KW-1003">Cell membrane</keyword>
<accession>A0A177NMG2</accession>
<keyword evidence="4" id="KW-0813">Transport</keyword>
<dbReference type="SUPFAM" id="SSF103473">
    <property type="entry name" value="MFS general substrate transporter"/>
    <property type="match status" value="1"/>
</dbReference>
<organism evidence="12 13">
    <name type="scientific">Methylomonas lenta</name>
    <dbReference type="NCBI Taxonomy" id="980561"/>
    <lineage>
        <taxon>Bacteria</taxon>
        <taxon>Pseudomonadati</taxon>
        <taxon>Pseudomonadota</taxon>
        <taxon>Gammaproteobacteria</taxon>
        <taxon>Methylococcales</taxon>
        <taxon>Methylococcaceae</taxon>
        <taxon>Methylomonas</taxon>
    </lineage>
</organism>
<dbReference type="InterPro" id="IPR005964">
    <property type="entry name" value="Glc/Gal_transptr_bac"/>
</dbReference>
<comment type="similarity">
    <text evidence="3">Belongs to the major facilitator superfamily. FHS transporter (TC 2.A.1.7) family.</text>
</comment>
<dbReference type="GO" id="GO:1904659">
    <property type="term" value="P:D-glucose transmembrane transport"/>
    <property type="evidence" value="ECO:0007669"/>
    <property type="project" value="InterPro"/>
</dbReference>
<dbReference type="Proteomes" id="UP000078476">
    <property type="component" value="Unassembled WGS sequence"/>
</dbReference>
<dbReference type="InterPro" id="IPR050375">
    <property type="entry name" value="MFS_TsgA-like"/>
</dbReference>
<evidence type="ECO:0000256" key="9">
    <source>
        <dbReference type="ARBA" id="ARBA00022989"/>
    </source>
</evidence>
<dbReference type="EMBL" id="LUUI01000082">
    <property type="protein sequence ID" value="OAI18220.1"/>
    <property type="molecule type" value="Genomic_DNA"/>
</dbReference>
<dbReference type="Gene3D" id="1.20.1250.20">
    <property type="entry name" value="MFS general substrate transporter like domains"/>
    <property type="match status" value="2"/>
</dbReference>
<feature type="transmembrane region" description="Helical" evidence="11">
    <location>
        <begin position="12"/>
        <end position="36"/>
    </location>
</feature>
<feature type="transmembrane region" description="Helical" evidence="11">
    <location>
        <begin position="76"/>
        <end position="95"/>
    </location>
</feature>
<feature type="transmembrane region" description="Helical" evidence="11">
    <location>
        <begin position="283"/>
        <end position="300"/>
    </location>
</feature>
<keyword evidence="9 11" id="KW-1133">Transmembrane helix</keyword>
<feature type="transmembrane region" description="Helical" evidence="11">
    <location>
        <begin position="101"/>
        <end position="123"/>
    </location>
</feature>
<dbReference type="InterPro" id="IPR036259">
    <property type="entry name" value="MFS_trans_sf"/>
</dbReference>
<evidence type="ECO:0000256" key="3">
    <source>
        <dbReference type="ARBA" id="ARBA00009120"/>
    </source>
</evidence>
<dbReference type="CDD" id="cd17394">
    <property type="entry name" value="MFS_FucP_like"/>
    <property type="match status" value="1"/>
</dbReference>
<feature type="transmembrane region" description="Helical" evidence="11">
    <location>
        <begin position="144"/>
        <end position="166"/>
    </location>
</feature>
<evidence type="ECO:0000313" key="13">
    <source>
        <dbReference type="Proteomes" id="UP000078476"/>
    </source>
</evidence>
<evidence type="ECO:0000256" key="6">
    <source>
        <dbReference type="ARBA" id="ARBA00022519"/>
    </source>
</evidence>
<evidence type="ECO:0000256" key="11">
    <source>
        <dbReference type="SAM" id="Phobius"/>
    </source>
</evidence>
<evidence type="ECO:0000313" key="12">
    <source>
        <dbReference type="EMBL" id="OAI18220.1"/>
    </source>
</evidence>
<keyword evidence="13" id="KW-1185">Reference proteome</keyword>
<protein>
    <submittedName>
        <fullName evidence="12">MFS transporter</fullName>
    </submittedName>
</protein>
<evidence type="ECO:0000256" key="7">
    <source>
        <dbReference type="ARBA" id="ARBA00022597"/>
    </source>
</evidence>
<keyword evidence="8 11" id="KW-0812">Transmembrane</keyword>
<dbReference type="GO" id="GO:0005354">
    <property type="term" value="F:galactose transmembrane transporter activity"/>
    <property type="evidence" value="ECO:0007669"/>
    <property type="project" value="InterPro"/>
</dbReference>
<evidence type="ECO:0000256" key="2">
    <source>
        <dbReference type="ARBA" id="ARBA00004429"/>
    </source>
</evidence>
<comment type="subcellular location">
    <subcellularLocation>
        <location evidence="2">Cell inner membrane</location>
        <topology evidence="2">Multi-pass membrane protein</topology>
    </subcellularLocation>
</comment>